<accession>A0ACB5T561</accession>
<evidence type="ECO:0000313" key="1">
    <source>
        <dbReference type="EMBL" id="GME81511.1"/>
    </source>
</evidence>
<dbReference type="Proteomes" id="UP001165064">
    <property type="component" value="Unassembled WGS sequence"/>
</dbReference>
<name>A0ACB5T561_AMBMO</name>
<dbReference type="EMBL" id="BSXS01003555">
    <property type="protein sequence ID" value="GME81511.1"/>
    <property type="molecule type" value="Genomic_DNA"/>
</dbReference>
<evidence type="ECO:0000313" key="2">
    <source>
        <dbReference type="Proteomes" id="UP001165064"/>
    </source>
</evidence>
<reference evidence="1" key="1">
    <citation type="submission" date="2023-04" db="EMBL/GenBank/DDBJ databases">
        <title>Ambrosiozyma monospora NBRC 10751.</title>
        <authorList>
            <person name="Ichikawa N."/>
            <person name="Sato H."/>
            <person name="Tonouchi N."/>
        </authorList>
    </citation>
    <scope>NUCLEOTIDE SEQUENCE</scope>
    <source>
        <strain evidence="1">NBRC 10751</strain>
    </source>
</reference>
<gene>
    <name evidence="1" type="ORF">Amon02_000498900</name>
</gene>
<organism evidence="1 2">
    <name type="scientific">Ambrosiozyma monospora</name>
    <name type="common">Yeast</name>
    <name type="synonym">Endomycopsis monosporus</name>
    <dbReference type="NCBI Taxonomy" id="43982"/>
    <lineage>
        <taxon>Eukaryota</taxon>
        <taxon>Fungi</taxon>
        <taxon>Dikarya</taxon>
        <taxon>Ascomycota</taxon>
        <taxon>Saccharomycotina</taxon>
        <taxon>Pichiomycetes</taxon>
        <taxon>Pichiales</taxon>
        <taxon>Pichiaceae</taxon>
        <taxon>Ambrosiozyma</taxon>
    </lineage>
</organism>
<comment type="caution">
    <text evidence="1">The sequence shown here is derived from an EMBL/GenBank/DDBJ whole genome shotgun (WGS) entry which is preliminary data.</text>
</comment>
<sequence>MSPDPNINQNQTAGQPDEADHPTIRELWKLLENWLFENCPVTYDGLNPPFTPAELQEMENELGMPLAKDYKESLLVHNGCQHESLFGLFSLNDSEDVLISWRGNLLRDSDPLENDFPEVQNVDHCSRWIPIADNGCGQYYFIDLDPTEKGKVGQIHEFDYECGGVVKLLGKSFSEFFDNYVRDIYDGKYSDGGDGRLERVRY</sequence>
<protein>
    <submittedName>
        <fullName evidence="1">Unnamed protein product</fullName>
    </submittedName>
</protein>
<keyword evidence="2" id="KW-1185">Reference proteome</keyword>
<proteinExistence type="predicted"/>